<reference evidence="2" key="1">
    <citation type="submission" date="2016-04" db="EMBL/GenBank/DDBJ databases">
        <authorList>
            <person name="Chen L."/>
            <person name="Zhuang W."/>
            <person name="Wang G."/>
        </authorList>
    </citation>
    <scope>NUCLEOTIDE SEQUENCE [LARGE SCALE GENOMIC DNA]</scope>
    <source>
        <strain evidence="2">208</strain>
    </source>
</reference>
<dbReference type="STRING" id="550983.A4R26_21515"/>
<gene>
    <name evidence="1" type="ORF">A4R26_21515</name>
</gene>
<dbReference type="OrthoDB" id="1094829at2"/>
<dbReference type="InterPro" id="IPR032299">
    <property type="entry name" value="DUF4843"/>
</dbReference>
<keyword evidence="2" id="KW-1185">Reference proteome</keyword>
<dbReference type="PROSITE" id="PS51257">
    <property type="entry name" value="PROKAR_LIPOPROTEIN"/>
    <property type="match status" value="1"/>
</dbReference>
<protein>
    <recommendedName>
        <fullName evidence="3">DUF4843 domain-containing protein</fullName>
    </recommendedName>
</protein>
<comment type="caution">
    <text evidence="1">The sequence shown here is derived from an EMBL/GenBank/DDBJ whole genome shotgun (WGS) entry which is preliminary data.</text>
</comment>
<dbReference type="AlphaFoldDB" id="A0A1V9FKR2"/>
<evidence type="ECO:0008006" key="3">
    <source>
        <dbReference type="Google" id="ProtNLM"/>
    </source>
</evidence>
<accession>A0A1V9FKR2</accession>
<organism evidence="1 2">
    <name type="scientific">Niastella populi</name>
    <dbReference type="NCBI Taxonomy" id="550983"/>
    <lineage>
        <taxon>Bacteria</taxon>
        <taxon>Pseudomonadati</taxon>
        <taxon>Bacteroidota</taxon>
        <taxon>Chitinophagia</taxon>
        <taxon>Chitinophagales</taxon>
        <taxon>Chitinophagaceae</taxon>
        <taxon>Niastella</taxon>
    </lineage>
</organism>
<name>A0A1V9FKR2_9BACT</name>
<evidence type="ECO:0000313" key="2">
    <source>
        <dbReference type="Proteomes" id="UP000192276"/>
    </source>
</evidence>
<dbReference type="Pfam" id="PF16132">
    <property type="entry name" value="DUF4843"/>
    <property type="match status" value="1"/>
</dbReference>
<proteinExistence type="predicted"/>
<dbReference type="EMBL" id="LWBP01000185">
    <property type="protein sequence ID" value="OQP58973.1"/>
    <property type="molecule type" value="Genomic_DNA"/>
</dbReference>
<evidence type="ECO:0000313" key="1">
    <source>
        <dbReference type="EMBL" id="OQP58973.1"/>
    </source>
</evidence>
<dbReference type="Proteomes" id="UP000192276">
    <property type="component" value="Unassembled WGS sequence"/>
</dbReference>
<dbReference type="RefSeq" id="WP_081164653.1">
    <property type="nucleotide sequence ID" value="NZ_LWBP01000185.1"/>
</dbReference>
<sequence length="270" mass="30240">MKKIAIILLAAVALMTACKKQQIDSFHGNENLYFDIGMAGFRDSVLYTFAKFPGKSKDTVFIPVRVAGNRIGDKDRTYSVKVIDTASTALPGIHYQPLQADYLFAAGYGIQRLPVVVYNTDTNLLKQAVTLKLEIVPGEDFNAELTKLITTRIVFSAKLEKPNWWDMWLGGYYSTVKHQLFRLSATTDDLTTAGIDAPKNLYFVDKLKALLTSPATWVANNPDKGYVFSVRSDGDYDFYDAGTPDKKFLYKKDAATGKYFFMDENGIKVI</sequence>